<dbReference type="OrthoDB" id="9805228at2"/>
<dbReference type="Pfam" id="PF08327">
    <property type="entry name" value="AHSA1"/>
    <property type="match status" value="1"/>
</dbReference>
<name>A0A4S2HC39_9PROT</name>
<dbReference type="EMBL" id="SRXV01000002">
    <property type="protein sequence ID" value="TGY93052.1"/>
    <property type="molecule type" value="Genomic_DNA"/>
</dbReference>
<feature type="domain" description="Activator of Hsp90 ATPase homologue 1/2-like C-terminal" evidence="2">
    <location>
        <begin position="17"/>
        <end position="153"/>
    </location>
</feature>
<sequence length="166" mass="18304">MPDAKSETELVLERQLDAPRAAVWRCWTEPDLLEQWFCPKPWRVTDAKIDLRPGGRFDTVMNGPDGEVVPNRGQFVEVEPGHRLVFTDAFVGDWQPGSGTPFMAASITFADAPGGGTLYRASARHWSVEARERHEAMGFHEGWGVAADQLETLAREIAGRAGKAAS</sequence>
<evidence type="ECO:0000313" key="4">
    <source>
        <dbReference type="Proteomes" id="UP000305451"/>
    </source>
</evidence>
<organism evidence="3 4">
    <name type="scientific">Marinicauda pacifica</name>
    <dbReference type="NCBI Taxonomy" id="1133559"/>
    <lineage>
        <taxon>Bacteria</taxon>
        <taxon>Pseudomonadati</taxon>
        <taxon>Pseudomonadota</taxon>
        <taxon>Alphaproteobacteria</taxon>
        <taxon>Maricaulales</taxon>
        <taxon>Maricaulaceae</taxon>
        <taxon>Marinicauda</taxon>
    </lineage>
</organism>
<dbReference type="CDD" id="cd08896">
    <property type="entry name" value="SRPBCC_CalC_Aha1-like_3"/>
    <property type="match status" value="1"/>
</dbReference>
<dbReference type="RefSeq" id="WP_135944769.1">
    <property type="nucleotide sequence ID" value="NZ_BMEI01000002.1"/>
</dbReference>
<evidence type="ECO:0000256" key="1">
    <source>
        <dbReference type="ARBA" id="ARBA00006817"/>
    </source>
</evidence>
<dbReference type="Proteomes" id="UP000305451">
    <property type="component" value="Unassembled WGS sequence"/>
</dbReference>
<comment type="similarity">
    <text evidence="1">Belongs to the AHA1 family.</text>
</comment>
<evidence type="ECO:0000313" key="3">
    <source>
        <dbReference type="EMBL" id="TGY93052.1"/>
    </source>
</evidence>
<protein>
    <submittedName>
        <fullName evidence="3">Polyketide cyclase</fullName>
    </submittedName>
</protein>
<comment type="caution">
    <text evidence="3">The sequence shown here is derived from an EMBL/GenBank/DDBJ whole genome shotgun (WGS) entry which is preliminary data.</text>
</comment>
<evidence type="ECO:0000259" key="2">
    <source>
        <dbReference type="Pfam" id="PF08327"/>
    </source>
</evidence>
<reference evidence="3 4" key="1">
    <citation type="journal article" date="2013" name="Int. J. Syst. Evol. Microbiol.">
        <title>Marinicauda pacifica gen. nov., sp. nov., a prosthecate alphaproteobacterium of the family Hyphomonadaceae isolated from deep seawater.</title>
        <authorList>
            <person name="Zhang X.Y."/>
            <person name="Li G.W."/>
            <person name="Wang C.S."/>
            <person name="Zhang Y.J."/>
            <person name="Xu X.W."/>
            <person name="Li H."/>
            <person name="Liu A."/>
            <person name="Liu C."/>
            <person name="Xie B.B."/>
            <person name="Qin Q.L."/>
            <person name="Xu Z."/>
            <person name="Chen X.L."/>
            <person name="Zhou B.C."/>
            <person name="Zhang Y.Z."/>
        </authorList>
    </citation>
    <scope>NUCLEOTIDE SEQUENCE [LARGE SCALE GENOMIC DNA]</scope>
    <source>
        <strain evidence="3 4">P-1 km-3</strain>
    </source>
</reference>
<keyword evidence="4" id="KW-1185">Reference proteome</keyword>
<gene>
    <name evidence="3" type="ORF">E5162_08290</name>
</gene>
<accession>A0A4S2HC39</accession>
<dbReference type="InterPro" id="IPR013538">
    <property type="entry name" value="ASHA1/2-like_C"/>
</dbReference>
<dbReference type="AlphaFoldDB" id="A0A4S2HC39"/>
<dbReference type="SUPFAM" id="SSF55961">
    <property type="entry name" value="Bet v1-like"/>
    <property type="match status" value="1"/>
</dbReference>
<dbReference type="InterPro" id="IPR023393">
    <property type="entry name" value="START-like_dom_sf"/>
</dbReference>
<dbReference type="Gene3D" id="3.30.530.20">
    <property type="match status" value="1"/>
</dbReference>
<proteinExistence type="inferred from homology"/>